<evidence type="ECO:0000313" key="2">
    <source>
        <dbReference type="EMBL" id="CAB3374561.1"/>
    </source>
</evidence>
<feature type="region of interest" description="Disordered" evidence="1">
    <location>
        <begin position="1"/>
        <end position="43"/>
    </location>
</feature>
<evidence type="ECO:0000256" key="1">
    <source>
        <dbReference type="SAM" id="MobiDB-lite"/>
    </source>
</evidence>
<sequence length="304" mass="33798">MSDRESEDVSSTCDNPEEEKIQLQSEESDPDDDESSWKASFCKAHENDPNVIVAGKTERMPSLEGLDTLDLTLDDSLDLSNESRQVTDPDTFEFTLENPDYWLNSEVPSDIFKTTDENISIGSENALEILRAAKFIETSESTQGADLGPGGVVREVQTIERITVGYQSPPEAPQKSKPTLVIRKSERSKNCRDETKSLLDGLVSLLDQTLGCLDSLATVAVAEYGAGIVADALPKVMEYQKVLKRIEELGVPRKSENGISEDLRKLMSMQDLDGGETVRKIQVCEEVEMTFFDCFAYIINFFTL</sequence>
<feature type="region of interest" description="Disordered" evidence="1">
    <location>
        <begin position="167"/>
        <end position="188"/>
    </location>
</feature>
<protein>
    <submittedName>
        <fullName evidence="2">Uncharacterized protein</fullName>
    </submittedName>
</protein>
<reference evidence="2 3" key="1">
    <citation type="submission" date="2020-04" db="EMBL/GenBank/DDBJ databases">
        <authorList>
            <person name="Alioto T."/>
            <person name="Alioto T."/>
            <person name="Gomez Garrido J."/>
        </authorList>
    </citation>
    <scope>NUCLEOTIDE SEQUENCE [LARGE SCALE GENOMIC DNA]</scope>
</reference>
<comment type="caution">
    <text evidence="2">The sequence shown here is derived from an EMBL/GenBank/DDBJ whole genome shotgun (WGS) entry which is preliminary data.</text>
</comment>
<gene>
    <name evidence="2" type="ORF">CLODIP_2_CD06395</name>
</gene>
<proteinExistence type="predicted"/>
<keyword evidence="3" id="KW-1185">Reference proteome</keyword>
<dbReference type="EMBL" id="CADEPI010000100">
    <property type="protein sequence ID" value="CAB3374561.1"/>
    <property type="molecule type" value="Genomic_DNA"/>
</dbReference>
<organism evidence="2 3">
    <name type="scientific">Cloeon dipterum</name>
    <dbReference type="NCBI Taxonomy" id="197152"/>
    <lineage>
        <taxon>Eukaryota</taxon>
        <taxon>Metazoa</taxon>
        <taxon>Ecdysozoa</taxon>
        <taxon>Arthropoda</taxon>
        <taxon>Hexapoda</taxon>
        <taxon>Insecta</taxon>
        <taxon>Pterygota</taxon>
        <taxon>Palaeoptera</taxon>
        <taxon>Ephemeroptera</taxon>
        <taxon>Pisciforma</taxon>
        <taxon>Baetidae</taxon>
        <taxon>Cloeon</taxon>
    </lineage>
</organism>
<dbReference type="AlphaFoldDB" id="A0A8S1D375"/>
<name>A0A8S1D375_9INSE</name>
<evidence type="ECO:0000313" key="3">
    <source>
        <dbReference type="Proteomes" id="UP000494165"/>
    </source>
</evidence>
<dbReference type="Proteomes" id="UP000494165">
    <property type="component" value="Unassembled WGS sequence"/>
</dbReference>
<accession>A0A8S1D375</accession>